<organism evidence="1 2">
    <name type="scientific">Portunus trituberculatus</name>
    <name type="common">Swimming crab</name>
    <name type="synonym">Neptunus trituberculatus</name>
    <dbReference type="NCBI Taxonomy" id="210409"/>
    <lineage>
        <taxon>Eukaryota</taxon>
        <taxon>Metazoa</taxon>
        <taxon>Ecdysozoa</taxon>
        <taxon>Arthropoda</taxon>
        <taxon>Crustacea</taxon>
        <taxon>Multicrustacea</taxon>
        <taxon>Malacostraca</taxon>
        <taxon>Eumalacostraca</taxon>
        <taxon>Eucarida</taxon>
        <taxon>Decapoda</taxon>
        <taxon>Pleocyemata</taxon>
        <taxon>Brachyura</taxon>
        <taxon>Eubrachyura</taxon>
        <taxon>Portunoidea</taxon>
        <taxon>Portunidae</taxon>
        <taxon>Portuninae</taxon>
        <taxon>Portunus</taxon>
    </lineage>
</organism>
<comment type="caution">
    <text evidence="1">The sequence shown here is derived from an EMBL/GenBank/DDBJ whole genome shotgun (WGS) entry which is preliminary data.</text>
</comment>
<dbReference type="AlphaFoldDB" id="A0A5B7D0F1"/>
<evidence type="ECO:0000313" key="2">
    <source>
        <dbReference type="Proteomes" id="UP000324222"/>
    </source>
</evidence>
<evidence type="ECO:0000313" key="1">
    <source>
        <dbReference type="EMBL" id="MPC15200.1"/>
    </source>
</evidence>
<dbReference type="OrthoDB" id="437693at2759"/>
<gene>
    <name evidence="1" type="ORF">E2C01_007985</name>
</gene>
<proteinExistence type="predicted"/>
<name>A0A5B7D0F1_PORTR</name>
<dbReference type="Proteomes" id="UP000324222">
    <property type="component" value="Unassembled WGS sequence"/>
</dbReference>
<reference evidence="1 2" key="1">
    <citation type="submission" date="2019-05" db="EMBL/GenBank/DDBJ databases">
        <title>Another draft genome of Portunus trituberculatus and its Hox gene families provides insights of decapod evolution.</title>
        <authorList>
            <person name="Jeong J.-H."/>
            <person name="Song I."/>
            <person name="Kim S."/>
            <person name="Choi T."/>
            <person name="Kim D."/>
            <person name="Ryu S."/>
            <person name="Kim W."/>
        </authorList>
    </citation>
    <scope>NUCLEOTIDE SEQUENCE [LARGE SCALE GENOMIC DNA]</scope>
    <source>
        <tissue evidence="1">Muscle</tissue>
    </source>
</reference>
<sequence length="88" mass="9816">MAHDEDWAAGLYLRDTFVLREAVCRGIPVTTVIGGGYDEIMRLSARHTIIHRVAQQIFIETYGRGESQLYFSCTPTPTSGHGANHHTN</sequence>
<accession>A0A5B7D0F1</accession>
<dbReference type="EMBL" id="VSRR010000408">
    <property type="protein sequence ID" value="MPC15200.1"/>
    <property type="molecule type" value="Genomic_DNA"/>
</dbReference>
<protein>
    <submittedName>
        <fullName evidence="1">Uncharacterized protein</fullName>
    </submittedName>
</protein>
<keyword evidence="2" id="KW-1185">Reference proteome</keyword>